<dbReference type="PANTHER" id="PTHR38887">
    <property type="entry name" value="CHROMOSOME 21, WHOLE GENOME SHOTGUN SEQUENCE"/>
    <property type="match status" value="1"/>
</dbReference>
<dbReference type="InterPro" id="IPR053221">
    <property type="entry name" value="Burnettramic_acid_biosynth"/>
</dbReference>
<dbReference type="OrthoDB" id="3433125at2759"/>
<evidence type="ECO:0000256" key="1">
    <source>
        <dbReference type="SAM" id="MobiDB-lite"/>
    </source>
</evidence>
<dbReference type="EMBL" id="PDNA01000002">
    <property type="protein sequence ID" value="PGH28004.1"/>
    <property type="molecule type" value="Genomic_DNA"/>
</dbReference>
<evidence type="ECO:0000313" key="3">
    <source>
        <dbReference type="Proteomes" id="UP000224634"/>
    </source>
</evidence>
<comment type="caution">
    <text evidence="2">The sequence shown here is derived from an EMBL/GenBank/DDBJ whole genome shotgun (WGS) entry which is preliminary data.</text>
</comment>
<dbReference type="Proteomes" id="UP000224634">
    <property type="component" value="Unassembled WGS sequence"/>
</dbReference>
<feature type="compositionally biased region" description="Basic and acidic residues" evidence="1">
    <location>
        <begin position="398"/>
        <end position="413"/>
    </location>
</feature>
<feature type="compositionally biased region" description="Polar residues" evidence="1">
    <location>
        <begin position="106"/>
        <end position="116"/>
    </location>
</feature>
<keyword evidence="3" id="KW-1185">Reference proteome</keyword>
<accession>A0A2B7YV99</accession>
<name>A0A2B7YV99_POLH7</name>
<proteinExistence type="predicted"/>
<feature type="region of interest" description="Disordered" evidence="1">
    <location>
        <begin position="398"/>
        <end position="424"/>
    </location>
</feature>
<feature type="compositionally biased region" description="Low complexity" evidence="1">
    <location>
        <begin position="414"/>
        <end position="424"/>
    </location>
</feature>
<feature type="region of interest" description="Disordered" evidence="1">
    <location>
        <begin position="1"/>
        <end position="43"/>
    </location>
</feature>
<reference evidence="2 3" key="1">
    <citation type="submission" date="2017-10" db="EMBL/GenBank/DDBJ databases">
        <title>Comparative genomics in systemic dimorphic fungi from Ajellomycetaceae.</title>
        <authorList>
            <person name="Munoz J.F."/>
            <person name="Mcewen J.G."/>
            <person name="Clay O.K."/>
            <person name="Cuomo C.A."/>
        </authorList>
    </citation>
    <scope>NUCLEOTIDE SEQUENCE [LARGE SCALE GENOMIC DNA]</scope>
    <source>
        <strain evidence="2 3">UAMH7299</strain>
    </source>
</reference>
<organism evidence="2 3">
    <name type="scientific">Polytolypa hystricis (strain UAMH7299)</name>
    <dbReference type="NCBI Taxonomy" id="1447883"/>
    <lineage>
        <taxon>Eukaryota</taxon>
        <taxon>Fungi</taxon>
        <taxon>Dikarya</taxon>
        <taxon>Ascomycota</taxon>
        <taxon>Pezizomycotina</taxon>
        <taxon>Eurotiomycetes</taxon>
        <taxon>Eurotiomycetidae</taxon>
        <taxon>Onygenales</taxon>
        <taxon>Onygenales incertae sedis</taxon>
        <taxon>Polytolypa</taxon>
    </lineage>
</organism>
<evidence type="ECO:0000313" key="2">
    <source>
        <dbReference type="EMBL" id="PGH28004.1"/>
    </source>
</evidence>
<dbReference type="AlphaFoldDB" id="A0A2B7YV99"/>
<gene>
    <name evidence="2" type="ORF">AJ80_00259</name>
</gene>
<feature type="region of interest" description="Disordered" evidence="1">
    <location>
        <begin position="104"/>
        <end position="123"/>
    </location>
</feature>
<feature type="compositionally biased region" description="Basic and acidic residues" evidence="1">
    <location>
        <begin position="24"/>
        <end position="43"/>
    </location>
</feature>
<protein>
    <submittedName>
        <fullName evidence="2">Uncharacterized protein</fullName>
    </submittedName>
</protein>
<dbReference type="PANTHER" id="PTHR38887:SF1">
    <property type="entry name" value="RAS MODIFICATION PROTEIN ERF4"/>
    <property type="match status" value="1"/>
</dbReference>
<sequence>MSPNPVKEGRKTASVATSKAVQDIIRERDQTVHRPSDPIRKGDNPIEWLVRIAAASIGFVSGAYQHRQEKKKRSEDEAQIQQSDKAAISQQFNEAIWELDDAAAAQESTAPETDSQPPKEPSDLAETFLKRHSYQSIMKPDAKLALPVILTQRQPKKRARGFIRAYSPVLADALEPNPWLYALNLAGLAGMVVPEPSMMLLAVGVGIATDAAMEVQSRFKSNKLLDSINAEFFIPRGLLCLVVTWKPEAADGELMIAVNFEGGTVKSYSKTSLTQNIKDIIKQKISSEEGLQRLQLFFPSPDETAAAHRTYVDGKKKNALDHAEVWLDEYMDRRSQAKWLDKNRDLPTADLPPRPGFRSRYADPNYPAASGDIIAFLTGGNWQFEPDKIIKSKISDLDRDGKDDMRKSGKSETKSSASKSKSTGGFMNLLQRDVLYLFQ</sequence>